<keyword evidence="13" id="KW-1185">Reference proteome</keyword>
<keyword evidence="3" id="KW-1003">Cell membrane</keyword>
<evidence type="ECO:0000256" key="2">
    <source>
        <dbReference type="ARBA" id="ARBA00009671"/>
    </source>
</evidence>
<feature type="transmembrane region" description="Helical" evidence="8">
    <location>
        <begin position="335"/>
        <end position="361"/>
    </location>
</feature>
<protein>
    <recommendedName>
        <fullName evidence="8">Anoctamin</fullName>
    </recommendedName>
</protein>
<keyword evidence="5 8" id="KW-1133">Transmembrane helix</keyword>
<feature type="transmembrane region" description="Helical" evidence="8">
    <location>
        <begin position="263"/>
        <end position="282"/>
    </location>
</feature>
<dbReference type="InterPro" id="IPR007632">
    <property type="entry name" value="Anoctamin"/>
</dbReference>
<dbReference type="GO" id="GO:0005886">
    <property type="term" value="C:plasma membrane"/>
    <property type="evidence" value="ECO:0007669"/>
    <property type="project" value="UniProtKB-SubCell"/>
</dbReference>
<feature type="compositionally biased region" description="Basic and acidic residues" evidence="9">
    <location>
        <begin position="747"/>
        <end position="765"/>
    </location>
</feature>
<dbReference type="OrthoDB" id="296386at2759"/>
<evidence type="ECO:0000256" key="6">
    <source>
        <dbReference type="ARBA" id="ARBA00023136"/>
    </source>
</evidence>
<evidence type="ECO:0000313" key="13">
    <source>
        <dbReference type="Proteomes" id="UP000230750"/>
    </source>
</evidence>
<dbReference type="Pfam" id="PF04547">
    <property type="entry name" value="Anoctamin"/>
    <property type="match status" value="1"/>
</dbReference>
<sequence length="765" mass="88599">MPLRGAAIIPKKPGFFSRLLKTDDEIDFVSAPFVINKRNVFEGIDDPDTFFRPSQRSLLTHNIIINMDIRDDADQKEKDYVKRRGLPYMLLKKVYSDAFILHEESQYEDLSDDELDEKRLESKRKDTFDPKIDPREELQRTWCKSCKYQPLWKIRNYFGEQIAFYFAWAGSMATVLWIPMILGLGIWAYGLYLSISTYVEERADQDALRDLEAELQWNITLYNNTEDREELANVTAQLEEWSIVDLLTEDWLIMFKNSFDNEATPYFALVICLWGTVFLEYWKRKSATLAYEWDVNTYQLSEPDRPQFFGTRERKDPVSDLPDWYYPFHRQFLKYFASLSILFFMVCLVVASVIGIIAYRVVMRLIFADQSSIIRLFFSSVLASLINSCIIMILGKIYEKIAVILTDWENHRTQSKYEDALIIKLFAFSFVNTYSSLFYIAFFREQTTQGGLFDMGPEYEDSCDNNNCMAMLSLQVFVLMVVKPCPRFFKDIIVPYIKKLIRRYKCWGKNKVGDIDAESVNAQGQFIQKEYMKPQLGNFTLGEYNEKVILYGFLMVFSSALPIAPLIALLIIMVDLGIDARRLVWFNRRPVALIACNIGMWYSILEFLNYVGVITNAFIIAFTSQWGKEFSTSGKLWIVIGFEHIVFAVKFLLAYIIPDTPADVSLAMRRERYQVARIMGEAKMLGPIGECKDSESGSENSPTRYFTGQPVTLTAQDSIEETHNSPSLPKLVYGKDGSTFFEGEAIPLKDDLSPSKKEEKEEAKE</sequence>
<dbReference type="InterPro" id="IPR049452">
    <property type="entry name" value="Anoctamin_TM"/>
</dbReference>
<dbReference type="GO" id="GO:0005254">
    <property type="term" value="F:chloride channel activity"/>
    <property type="evidence" value="ECO:0007669"/>
    <property type="project" value="TreeGrafter"/>
</dbReference>
<evidence type="ECO:0000259" key="11">
    <source>
        <dbReference type="Pfam" id="PF16178"/>
    </source>
</evidence>
<feature type="transmembrane region" description="Helical" evidence="8">
    <location>
        <begin position="421"/>
        <end position="442"/>
    </location>
</feature>
<evidence type="ECO:0000256" key="9">
    <source>
        <dbReference type="SAM" id="MobiDB-lite"/>
    </source>
</evidence>
<evidence type="ECO:0000259" key="10">
    <source>
        <dbReference type="Pfam" id="PF04547"/>
    </source>
</evidence>
<comment type="similarity">
    <text evidence="2 8">Belongs to the anoctamin family.</text>
</comment>
<feature type="transmembrane region" description="Helical" evidence="8">
    <location>
        <begin position="162"/>
        <end position="189"/>
    </location>
</feature>
<dbReference type="PANTHER" id="PTHR12308:SF73">
    <property type="entry name" value="ANOCTAMIN"/>
    <property type="match status" value="1"/>
</dbReference>
<evidence type="ECO:0000256" key="8">
    <source>
        <dbReference type="RuleBase" id="RU280814"/>
    </source>
</evidence>
<dbReference type="Proteomes" id="UP000230750">
    <property type="component" value="Unassembled WGS sequence"/>
</dbReference>
<keyword evidence="6 8" id="KW-0472">Membrane</keyword>
<proteinExistence type="inferred from homology"/>
<dbReference type="AlphaFoldDB" id="A0A2G8JG55"/>
<dbReference type="Pfam" id="PF16178">
    <property type="entry name" value="Anoct_dimer"/>
    <property type="match status" value="1"/>
</dbReference>
<organism evidence="12 13">
    <name type="scientific">Stichopus japonicus</name>
    <name type="common">Sea cucumber</name>
    <dbReference type="NCBI Taxonomy" id="307972"/>
    <lineage>
        <taxon>Eukaryota</taxon>
        <taxon>Metazoa</taxon>
        <taxon>Echinodermata</taxon>
        <taxon>Eleutherozoa</taxon>
        <taxon>Echinozoa</taxon>
        <taxon>Holothuroidea</taxon>
        <taxon>Aspidochirotacea</taxon>
        <taxon>Aspidochirotida</taxon>
        <taxon>Stichopodidae</taxon>
        <taxon>Apostichopus</taxon>
    </lineage>
</organism>
<feature type="domain" description="Anoctamin transmembrane" evidence="10">
    <location>
        <begin position="154"/>
        <end position="671"/>
    </location>
</feature>
<feature type="region of interest" description="Disordered" evidence="9">
    <location>
        <begin position="744"/>
        <end position="765"/>
    </location>
</feature>
<feature type="domain" description="Anoctamin dimerisation" evidence="11">
    <location>
        <begin position="22"/>
        <end position="150"/>
    </location>
</feature>
<comment type="subcellular location">
    <subcellularLocation>
        <location evidence="1">Cell membrane</location>
        <topology evidence="1">Multi-pass membrane protein</topology>
    </subcellularLocation>
    <subcellularLocation>
        <location evidence="8">Membrane</location>
        <topology evidence="8">Multi-pass membrane protein</topology>
    </subcellularLocation>
</comment>
<dbReference type="EMBL" id="MRZV01002090">
    <property type="protein sequence ID" value="PIK34736.1"/>
    <property type="molecule type" value="Genomic_DNA"/>
</dbReference>
<keyword evidence="4 8" id="KW-0812">Transmembrane</keyword>
<feature type="transmembrane region" description="Helical" evidence="8">
    <location>
        <begin position="636"/>
        <end position="657"/>
    </location>
</feature>
<gene>
    <name evidence="12" type="ORF">BSL78_28432</name>
</gene>
<evidence type="ECO:0000313" key="12">
    <source>
        <dbReference type="EMBL" id="PIK34736.1"/>
    </source>
</evidence>
<evidence type="ECO:0000256" key="7">
    <source>
        <dbReference type="ARBA" id="ARBA00023180"/>
    </source>
</evidence>
<evidence type="ECO:0000256" key="4">
    <source>
        <dbReference type="ARBA" id="ARBA00022692"/>
    </source>
</evidence>
<evidence type="ECO:0000256" key="3">
    <source>
        <dbReference type="ARBA" id="ARBA00022475"/>
    </source>
</evidence>
<evidence type="ECO:0000256" key="1">
    <source>
        <dbReference type="ARBA" id="ARBA00004651"/>
    </source>
</evidence>
<feature type="transmembrane region" description="Helical" evidence="8">
    <location>
        <begin position="548"/>
        <end position="574"/>
    </location>
</feature>
<evidence type="ECO:0000256" key="5">
    <source>
        <dbReference type="ARBA" id="ARBA00022989"/>
    </source>
</evidence>
<dbReference type="PANTHER" id="PTHR12308">
    <property type="entry name" value="ANOCTAMIN"/>
    <property type="match status" value="1"/>
</dbReference>
<name>A0A2G8JG55_STIJA</name>
<dbReference type="InterPro" id="IPR032394">
    <property type="entry name" value="Anoct_dimer"/>
</dbReference>
<feature type="transmembrane region" description="Helical" evidence="8">
    <location>
        <begin position="373"/>
        <end position="394"/>
    </location>
</feature>
<keyword evidence="7" id="KW-0325">Glycoprotein</keyword>
<dbReference type="GO" id="GO:0046983">
    <property type="term" value="F:protein dimerization activity"/>
    <property type="evidence" value="ECO:0007669"/>
    <property type="project" value="InterPro"/>
</dbReference>
<reference evidence="12 13" key="1">
    <citation type="journal article" date="2017" name="PLoS Biol.">
        <title>The sea cucumber genome provides insights into morphological evolution and visceral regeneration.</title>
        <authorList>
            <person name="Zhang X."/>
            <person name="Sun L."/>
            <person name="Yuan J."/>
            <person name="Sun Y."/>
            <person name="Gao Y."/>
            <person name="Zhang L."/>
            <person name="Li S."/>
            <person name="Dai H."/>
            <person name="Hamel J.F."/>
            <person name="Liu C."/>
            <person name="Yu Y."/>
            <person name="Liu S."/>
            <person name="Lin W."/>
            <person name="Guo K."/>
            <person name="Jin S."/>
            <person name="Xu P."/>
            <person name="Storey K.B."/>
            <person name="Huan P."/>
            <person name="Zhang T."/>
            <person name="Zhou Y."/>
            <person name="Zhang J."/>
            <person name="Lin C."/>
            <person name="Li X."/>
            <person name="Xing L."/>
            <person name="Huo D."/>
            <person name="Sun M."/>
            <person name="Wang L."/>
            <person name="Mercier A."/>
            <person name="Li F."/>
            <person name="Yang H."/>
            <person name="Xiang J."/>
        </authorList>
    </citation>
    <scope>NUCLEOTIDE SEQUENCE [LARGE SCALE GENOMIC DNA]</scope>
    <source>
        <strain evidence="12">Shaxun</strain>
        <tissue evidence="12">Muscle</tissue>
    </source>
</reference>
<accession>A0A2G8JG55</accession>
<comment type="caution">
    <text evidence="12">The sequence shown here is derived from an EMBL/GenBank/DDBJ whole genome shotgun (WGS) entry which is preliminary data.</text>
</comment>
<feature type="transmembrane region" description="Helical" evidence="8">
    <location>
        <begin position="610"/>
        <end position="627"/>
    </location>
</feature>